<dbReference type="InterPro" id="IPR016088">
    <property type="entry name" value="Chalcone_isomerase_3-sand"/>
</dbReference>
<comment type="similarity">
    <text evidence="1 2">Belongs to the chalcone isomerase family.</text>
</comment>
<evidence type="ECO:0000256" key="1">
    <source>
        <dbReference type="ARBA" id="ARBA00007166"/>
    </source>
</evidence>
<dbReference type="AlphaFoldDB" id="A0A0E0NDW1"/>
<dbReference type="STRING" id="4529.A0A0E0NDW1"/>
<dbReference type="Gramene" id="ORUFI02G14620.1">
    <property type="protein sequence ID" value="ORUFI02G14620.1"/>
    <property type="gene ID" value="ORUFI02G14620"/>
</dbReference>
<dbReference type="InterPro" id="IPR016087">
    <property type="entry name" value="Chalcone_isomerase"/>
</dbReference>
<feature type="domain" description="Chalcone isomerase" evidence="3">
    <location>
        <begin position="51"/>
        <end position="251"/>
    </location>
</feature>
<evidence type="ECO:0000259" key="3">
    <source>
        <dbReference type="Pfam" id="PF02431"/>
    </source>
</evidence>
<dbReference type="GO" id="GO:0009570">
    <property type="term" value="C:chloroplast stroma"/>
    <property type="evidence" value="ECO:0007669"/>
    <property type="project" value="TreeGrafter"/>
</dbReference>
<dbReference type="Gene3D" id="1.10.890.20">
    <property type="match status" value="1"/>
</dbReference>
<accession>A0A0E0NDW1</accession>
<proteinExistence type="inferred from homology"/>
<dbReference type="GO" id="GO:0016872">
    <property type="term" value="F:intramolecular lyase activity"/>
    <property type="evidence" value="ECO:0007669"/>
    <property type="project" value="InterPro"/>
</dbReference>
<feature type="domain" description="LTI65/LTI78 PGEED repeat" evidence="4">
    <location>
        <begin position="303"/>
        <end position="332"/>
    </location>
</feature>
<evidence type="ECO:0000313" key="5">
    <source>
        <dbReference type="EnsemblPlants" id="ORUFI02G14620.1"/>
    </source>
</evidence>
<dbReference type="InterPro" id="IPR036298">
    <property type="entry name" value="Chalcone_isomerase_sf"/>
</dbReference>
<sequence length="375" mass="40277">MAHADAKRQEKHKSPLEFLTTSLGGCLGSLGGKSATGCEVGDAFVIEDTTNVKFPREIAVPGYTEPLVILGTVCNLNFSSLLGYREKFFLKIYAAAFYVDCSIGVDTMRWSEKVGIETFDASSVFVSIFKAPVVKSLSIILIRDVDGKTFVKALDDIIARQIKKPSAEEEQGLSTFQKTFLGRSLKQGTTVYLTWLEPSRLLISISGNQDPCQVDAEITSATVNYALYDGFFGSSPVSPTLRSSTAQLLEAILTNVVVGKKLATTVYDKVAGIGTVVVGKVQQDTNSSSLASNEPATGQHLEKGVTVTAYIADKLRPSNEDHALSEAISGAVQWRKKVVAVAASGDTMTKAREAVTSLTDGKRVSNTMQPVLVRS</sequence>
<evidence type="ECO:0000256" key="2">
    <source>
        <dbReference type="RuleBase" id="RU361158"/>
    </source>
</evidence>
<evidence type="ECO:0000313" key="6">
    <source>
        <dbReference type="Proteomes" id="UP000008022"/>
    </source>
</evidence>
<dbReference type="EnsemblPlants" id="ORUFI02G14620.1">
    <property type="protein sequence ID" value="ORUFI02G14620.1"/>
    <property type="gene ID" value="ORUFI02G14620"/>
</dbReference>
<dbReference type="PANTHER" id="PTHR47698:SF2">
    <property type="entry name" value="FATTY-ACID-BINDING PROTEIN 3, CHLOROPLASTIC"/>
    <property type="match status" value="1"/>
</dbReference>
<reference evidence="5" key="2">
    <citation type="submission" date="2015-06" db="UniProtKB">
        <authorList>
            <consortium name="EnsemblPlants"/>
        </authorList>
    </citation>
    <scope>IDENTIFICATION</scope>
</reference>
<reference evidence="6" key="1">
    <citation type="submission" date="2013-06" db="EMBL/GenBank/DDBJ databases">
        <authorList>
            <person name="Zhao Q."/>
        </authorList>
    </citation>
    <scope>NUCLEOTIDE SEQUENCE</scope>
    <source>
        <strain evidence="6">cv. W1943</strain>
    </source>
</reference>
<dbReference type="eggNOG" id="ENOG502S827">
    <property type="taxonomic scope" value="Eukaryota"/>
</dbReference>
<dbReference type="GO" id="GO:0005504">
    <property type="term" value="F:fatty acid binding"/>
    <property type="evidence" value="ECO:0007669"/>
    <property type="project" value="TreeGrafter"/>
</dbReference>
<evidence type="ECO:0000259" key="4">
    <source>
        <dbReference type="Pfam" id="PF23399"/>
    </source>
</evidence>
<dbReference type="HOGENOM" id="CLU_738479_0_0_1"/>
<dbReference type="GO" id="GO:0006631">
    <property type="term" value="P:fatty acid metabolic process"/>
    <property type="evidence" value="ECO:0007669"/>
    <property type="project" value="TreeGrafter"/>
</dbReference>
<dbReference type="PANTHER" id="PTHR47698">
    <property type="entry name" value="FATTY-ACID-BINDING PROTEIN 3, CHLOROPLASTIC"/>
    <property type="match status" value="1"/>
</dbReference>
<dbReference type="SUPFAM" id="SSF54626">
    <property type="entry name" value="Chalcone isomerase"/>
    <property type="match status" value="1"/>
</dbReference>
<dbReference type="Pfam" id="PF23399">
    <property type="entry name" value="LTI65_PGEED"/>
    <property type="match status" value="1"/>
</dbReference>
<dbReference type="InterPro" id="IPR016089">
    <property type="entry name" value="Chalcone_isomerase_bundle_sf"/>
</dbReference>
<keyword evidence="6" id="KW-1185">Reference proteome</keyword>
<dbReference type="Pfam" id="PF02431">
    <property type="entry name" value="Chalcone"/>
    <property type="match status" value="1"/>
</dbReference>
<protein>
    <recommendedName>
        <fullName evidence="2">Chalcone-flavonone isomerase family protein</fullName>
    </recommendedName>
</protein>
<dbReference type="Proteomes" id="UP000008022">
    <property type="component" value="Unassembled WGS sequence"/>
</dbReference>
<dbReference type="Gene3D" id="3.50.70.10">
    <property type="match status" value="1"/>
</dbReference>
<organism evidence="5 6">
    <name type="scientific">Oryza rufipogon</name>
    <name type="common">Brownbeard rice</name>
    <name type="synonym">Asian wild rice</name>
    <dbReference type="NCBI Taxonomy" id="4529"/>
    <lineage>
        <taxon>Eukaryota</taxon>
        <taxon>Viridiplantae</taxon>
        <taxon>Streptophyta</taxon>
        <taxon>Embryophyta</taxon>
        <taxon>Tracheophyta</taxon>
        <taxon>Spermatophyta</taxon>
        <taxon>Magnoliopsida</taxon>
        <taxon>Liliopsida</taxon>
        <taxon>Poales</taxon>
        <taxon>Poaceae</taxon>
        <taxon>BOP clade</taxon>
        <taxon>Oryzoideae</taxon>
        <taxon>Oryzeae</taxon>
        <taxon>Oryzinae</taxon>
        <taxon>Oryza</taxon>
    </lineage>
</organism>
<dbReference type="InterPro" id="IPR057059">
    <property type="entry name" value="LTI65/LTI78_PGEED"/>
</dbReference>
<name>A0A0E0NDW1_ORYRU</name>